<evidence type="ECO:0000256" key="1">
    <source>
        <dbReference type="SAM" id="MobiDB-lite"/>
    </source>
</evidence>
<feature type="region of interest" description="Disordered" evidence="1">
    <location>
        <begin position="23"/>
        <end position="48"/>
    </location>
</feature>
<reference evidence="2" key="1">
    <citation type="journal article" date="2011" name="Environ. Microbiol.">
        <title>Time-series analyses of Monterey Bay coastal microbial picoplankton using a 'genome proxy' microarray.</title>
        <authorList>
            <person name="Rich V.I."/>
            <person name="Pham V.D."/>
            <person name="Eppley J."/>
            <person name="Shi Y."/>
            <person name="DeLong E.F."/>
        </authorList>
    </citation>
    <scope>NUCLEOTIDE SEQUENCE</scope>
</reference>
<organism evidence="2">
    <name type="scientific">uncultured delta proteobacterium HF0070_07E19</name>
    <dbReference type="NCBI Taxonomy" id="710823"/>
    <lineage>
        <taxon>Bacteria</taxon>
        <taxon>Deltaproteobacteria</taxon>
        <taxon>environmental samples</taxon>
    </lineage>
</organism>
<dbReference type="AlphaFoldDB" id="E0XXC1"/>
<proteinExistence type="predicted"/>
<sequence length="69" mass="7840">MKIRPKSVQVLVGQTLWRIEVDPEQSVEDSTEKIEKKSNEKGTGRMPWLQEAMKDVASCDKPRGEANIL</sequence>
<accession>E0XXC1</accession>
<name>E0XXC1_9DELT</name>
<feature type="compositionally biased region" description="Basic and acidic residues" evidence="1">
    <location>
        <begin position="30"/>
        <end position="43"/>
    </location>
</feature>
<evidence type="ECO:0000313" key="2">
    <source>
        <dbReference type="EMBL" id="ADI19062.1"/>
    </source>
</evidence>
<protein>
    <submittedName>
        <fullName evidence="2">Uncharacterized protein</fullName>
    </submittedName>
</protein>
<dbReference type="EMBL" id="GU474908">
    <property type="protein sequence ID" value="ADI19062.1"/>
    <property type="molecule type" value="Genomic_DNA"/>
</dbReference>